<name>A0A6C2UI80_9BACT</name>
<evidence type="ECO:0000256" key="1">
    <source>
        <dbReference type="SAM" id="SignalP"/>
    </source>
</evidence>
<feature type="signal peptide" evidence="1">
    <location>
        <begin position="1"/>
        <end position="20"/>
    </location>
</feature>
<evidence type="ECO:0000313" key="2">
    <source>
        <dbReference type="EMBL" id="VGO19900.1"/>
    </source>
</evidence>
<dbReference type="RefSeq" id="WP_136061365.1">
    <property type="nucleotide sequence ID" value="NZ_CAAHFH010000001.1"/>
</dbReference>
<organism evidence="2 3">
    <name type="scientific">Pontiella sulfatireligans</name>
    <dbReference type="NCBI Taxonomy" id="2750658"/>
    <lineage>
        <taxon>Bacteria</taxon>
        <taxon>Pseudomonadati</taxon>
        <taxon>Kiritimatiellota</taxon>
        <taxon>Kiritimatiellia</taxon>
        <taxon>Kiritimatiellales</taxon>
        <taxon>Pontiellaceae</taxon>
        <taxon>Pontiella</taxon>
    </lineage>
</organism>
<sequence length="260" mass="29165">MKTLMAIIIVQAMATLVPMASGGHPENGTSENIITESTLREFHVFHGTDGKAVKGRIKAYNPDTETVTIIKESGGARKVGLDVLSKADQACVREWHLLHGFFTKVHIHSSVRINSNGVGTEFLIWRPDKEIVYDITLENRSDYDLHDLTIDYCIHYELDRPGNRGRTTEQRAKCGTLAIGTLADGNKAQAETQPLVLPKEYPYEYYKDNELPMGKVKGIRLRIYLPLDSGKKAMREFPSPDVLMKYRKWIAPSGPLAPIN</sequence>
<protein>
    <submittedName>
        <fullName evidence="2">Uncharacterized protein</fullName>
    </submittedName>
</protein>
<evidence type="ECO:0000313" key="3">
    <source>
        <dbReference type="Proteomes" id="UP000346198"/>
    </source>
</evidence>
<dbReference type="AlphaFoldDB" id="A0A6C2UI80"/>
<keyword evidence="3" id="KW-1185">Reference proteome</keyword>
<accession>A0A6C2UI80</accession>
<dbReference type="EMBL" id="CAAHFH010000001">
    <property type="protein sequence ID" value="VGO19900.1"/>
    <property type="molecule type" value="Genomic_DNA"/>
</dbReference>
<gene>
    <name evidence="2" type="ORF">SCARR_01960</name>
</gene>
<feature type="chain" id="PRO_5025582941" evidence="1">
    <location>
        <begin position="21"/>
        <end position="260"/>
    </location>
</feature>
<reference evidence="2 3" key="1">
    <citation type="submission" date="2019-04" db="EMBL/GenBank/DDBJ databases">
        <authorList>
            <person name="Van Vliet M D."/>
        </authorList>
    </citation>
    <scope>NUCLEOTIDE SEQUENCE [LARGE SCALE GENOMIC DNA]</scope>
    <source>
        <strain evidence="2 3">F21</strain>
    </source>
</reference>
<proteinExistence type="predicted"/>
<keyword evidence="1" id="KW-0732">Signal</keyword>
<dbReference type="Proteomes" id="UP000346198">
    <property type="component" value="Unassembled WGS sequence"/>
</dbReference>